<keyword evidence="3" id="KW-1185">Reference proteome</keyword>
<dbReference type="SUPFAM" id="SSF52540">
    <property type="entry name" value="P-loop containing nucleoside triphosphate hydrolases"/>
    <property type="match status" value="1"/>
</dbReference>
<dbReference type="InterPro" id="IPR027417">
    <property type="entry name" value="P-loop_NTPase"/>
</dbReference>
<evidence type="ECO:0000259" key="1">
    <source>
        <dbReference type="Pfam" id="PF00485"/>
    </source>
</evidence>
<dbReference type="InterPro" id="IPR006083">
    <property type="entry name" value="PRK/URK"/>
</dbReference>
<dbReference type="STRING" id="156994.SAMN04488028_110109"/>
<proteinExistence type="predicted"/>
<evidence type="ECO:0000313" key="2">
    <source>
        <dbReference type="EMBL" id="SHK88249.1"/>
    </source>
</evidence>
<accession>A0A1M6W3I9</accession>
<protein>
    <submittedName>
        <fullName evidence="2">Uridine kinase</fullName>
    </submittedName>
</protein>
<dbReference type="Gene3D" id="3.40.50.300">
    <property type="entry name" value="P-loop containing nucleotide triphosphate hydrolases"/>
    <property type="match status" value="1"/>
</dbReference>
<dbReference type="AlphaFoldDB" id="A0A1M6W3I9"/>
<gene>
    <name evidence="2" type="ORF">SAMN04488028_110109</name>
</gene>
<dbReference type="Proteomes" id="UP000184474">
    <property type="component" value="Unassembled WGS sequence"/>
</dbReference>
<reference evidence="3" key="1">
    <citation type="submission" date="2016-11" db="EMBL/GenBank/DDBJ databases">
        <authorList>
            <person name="Varghese N."/>
            <person name="Submissions S."/>
        </authorList>
    </citation>
    <scope>NUCLEOTIDE SEQUENCE [LARGE SCALE GENOMIC DNA]</scope>
    <source>
        <strain evidence="3">DSM 26134</strain>
    </source>
</reference>
<dbReference type="GO" id="GO:0005524">
    <property type="term" value="F:ATP binding"/>
    <property type="evidence" value="ECO:0007669"/>
    <property type="project" value="InterPro"/>
</dbReference>
<dbReference type="Pfam" id="PF00485">
    <property type="entry name" value="PRK"/>
    <property type="match status" value="1"/>
</dbReference>
<dbReference type="GO" id="GO:0016301">
    <property type="term" value="F:kinase activity"/>
    <property type="evidence" value="ECO:0007669"/>
    <property type="project" value="UniProtKB-KW"/>
</dbReference>
<name>A0A1M6W3I9_REIAG</name>
<feature type="domain" description="Phosphoribulokinase/uridine kinase" evidence="1">
    <location>
        <begin position="10"/>
        <end position="191"/>
    </location>
</feature>
<dbReference type="PRINTS" id="PR00988">
    <property type="entry name" value="URIDINKINASE"/>
</dbReference>
<dbReference type="EMBL" id="FRAA01000010">
    <property type="protein sequence ID" value="SHK88249.1"/>
    <property type="molecule type" value="Genomic_DNA"/>
</dbReference>
<dbReference type="PANTHER" id="PTHR10285">
    <property type="entry name" value="URIDINE KINASE"/>
    <property type="match status" value="1"/>
</dbReference>
<evidence type="ECO:0000313" key="3">
    <source>
        <dbReference type="Proteomes" id="UP000184474"/>
    </source>
</evidence>
<sequence>MKISNNTPYIIGICGGSASGKTKFLCDLRNSFSDEQISVLSLDNYYRPYEEQFIDENGVENFDIPSSIDLIAFAKDLEKLRNGETISKPEYTFNNPNIIPKEIITKPAPIILVEGIFIFHQKEITDQLDLRIFVEAKAHLMIKRRIKRDAIERNYDMDDVLYRFEYHVMPAYEKYILPHRDTSDIVIPNNGTTFEKGLAVVKAHCKNTLPSIN</sequence>
<organism evidence="2 3">
    <name type="scientific">Reichenbachiella agariperforans</name>
    <dbReference type="NCBI Taxonomy" id="156994"/>
    <lineage>
        <taxon>Bacteria</taxon>
        <taxon>Pseudomonadati</taxon>
        <taxon>Bacteroidota</taxon>
        <taxon>Cytophagia</taxon>
        <taxon>Cytophagales</taxon>
        <taxon>Reichenbachiellaceae</taxon>
        <taxon>Reichenbachiella</taxon>
    </lineage>
</organism>
<keyword evidence="2" id="KW-0808">Transferase</keyword>
<dbReference type="RefSeq" id="WP_215976228.1">
    <property type="nucleotide sequence ID" value="NZ_FRAA01000010.1"/>
</dbReference>
<keyword evidence="2" id="KW-0418">Kinase</keyword>